<dbReference type="SUPFAM" id="SSF51679">
    <property type="entry name" value="Bacterial luciferase-like"/>
    <property type="match status" value="1"/>
</dbReference>
<dbReference type="CDD" id="cd01097">
    <property type="entry name" value="Tetrahydromethanopterin_reductase"/>
    <property type="match status" value="1"/>
</dbReference>
<dbReference type="EMBL" id="SMCX01000011">
    <property type="protein sequence ID" value="TCW23578.1"/>
    <property type="molecule type" value="Genomic_DNA"/>
</dbReference>
<dbReference type="GO" id="GO:0016705">
    <property type="term" value="F:oxidoreductase activity, acting on paired donors, with incorporation or reduction of molecular oxygen"/>
    <property type="evidence" value="ECO:0007669"/>
    <property type="project" value="InterPro"/>
</dbReference>
<feature type="compositionally biased region" description="Basic and acidic residues" evidence="2">
    <location>
        <begin position="382"/>
        <end position="392"/>
    </location>
</feature>
<dbReference type="AlphaFoldDB" id="A0A4R3ZTC8"/>
<dbReference type="InterPro" id="IPR022378">
    <property type="entry name" value="F420_OxRdatse_MSMEG2249_pred"/>
</dbReference>
<accession>A0A4R3ZTC8</accession>
<sequence length="392" mass="41613">MPHDATDNLMPELACYGLAGHSAAPADLLAEAARAEELGLGSILLSERFALKDAAVMAGAAVAATSRIGVGTAATNHNTRHPLVTATMAATLHRMSGGRYALGLGRGIPMLFDIMGLPHVTSAQLEDAIGLYRTLWAGGAVVGHDGPAGSYPYLVQDSAFAEDIPVLLMAMGDNQLRLAGRIADGVVLHTFMSDAAVARCVRLVRESAERAGRDPAGVRVWSVMATIEDSLDEAARLRKLVGRLATYLTGYGDVLVRVNDWDPAGLERFRADERLSAHSGALDATDDLDLLRHAADVLPDEWLATAAVGSAARCADRIEGQLALGADSVVLHGATPDELAPVLTEWRRRRDPGRFAHLDANPGRIRPRRDARAADAAAVRPDTARLREDLPS</sequence>
<dbReference type="Proteomes" id="UP000295805">
    <property type="component" value="Unassembled WGS sequence"/>
</dbReference>
<reference evidence="4 5" key="1">
    <citation type="submission" date="2019-03" db="EMBL/GenBank/DDBJ databases">
        <title>Root nodule microbial communities of legume samples collected from USA, Mexico and Botswana.</title>
        <authorList>
            <person name="Hirsch A."/>
        </authorList>
    </citation>
    <scope>NUCLEOTIDE SEQUENCE [LARGE SCALE GENOMIC DNA]</scope>
    <source>
        <strain evidence="4 5">55</strain>
    </source>
</reference>
<evidence type="ECO:0000313" key="5">
    <source>
        <dbReference type="Proteomes" id="UP000295805"/>
    </source>
</evidence>
<gene>
    <name evidence="4" type="ORF">EDD19_11112</name>
</gene>
<evidence type="ECO:0000259" key="3">
    <source>
        <dbReference type="Pfam" id="PF00296"/>
    </source>
</evidence>
<dbReference type="RefSeq" id="WP_131885798.1">
    <property type="nucleotide sequence ID" value="NZ_CP143053.1"/>
</dbReference>
<dbReference type="NCBIfam" id="TIGR03857">
    <property type="entry name" value="F420_MSMEG_2249"/>
    <property type="match status" value="1"/>
</dbReference>
<dbReference type="Pfam" id="PF00296">
    <property type="entry name" value="Bac_luciferase"/>
    <property type="match status" value="1"/>
</dbReference>
<dbReference type="GeneID" id="89529446"/>
<name>A0A4R3ZTC8_9ACTN</name>
<evidence type="ECO:0000256" key="1">
    <source>
        <dbReference type="ARBA" id="ARBA00023002"/>
    </source>
</evidence>
<dbReference type="InterPro" id="IPR050564">
    <property type="entry name" value="F420-G6PD/mer"/>
</dbReference>
<protein>
    <submittedName>
        <fullName evidence="4">Putative F420-dependent oxidoreductase</fullName>
    </submittedName>
</protein>
<dbReference type="Gene3D" id="3.20.20.30">
    <property type="entry name" value="Luciferase-like domain"/>
    <property type="match status" value="1"/>
</dbReference>
<feature type="domain" description="Luciferase-like" evidence="3">
    <location>
        <begin position="22"/>
        <end position="326"/>
    </location>
</feature>
<proteinExistence type="predicted"/>
<comment type="caution">
    <text evidence="4">The sequence shown here is derived from an EMBL/GenBank/DDBJ whole genome shotgun (WGS) entry which is preliminary data.</text>
</comment>
<feature type="region of interest" description="Disordered" evidence="2">
    <location>
        <begin position="361"/>
        <end position="392"/>
    </location>
</feature>
<dbReference type="InterPro" id="IPR011251">
    <property type="entry name" value="Luciferase-like_dom"/>
</dbReference>
<dbReference type="PANTHER" id="PTHR43244:SF1">
    <property type="entry name" value="5,10-METHYLENETETRAHYDROMETHANOPTERIN REDUCTASE"/>
    <property type="match status" value="1"/>
</dbReference>
<organism evidence="4 5">
    <name type="scientific">Dietzia cinnamea</name>
    <dbReference type="NCBI Taxonomy" id="321318"/>
    <lineage>
        <taxon>Bacteria</taxon>
        <taxon>Bacillati</taxon>
        <taxon>Actinomycetota</taxon>
        <taxon>Actinomycetes</taxon>
        <taxon>Mycobacteriales</taxon>
        <taxon>Dietziaceae</taxon>
        <taxon>Dietzia</taxon>
    </lineage>
</organism>
<evidence type="ECO:0000256" key="2">
    <source>
        <dbReference type="SAM" id="MobiDB-lite"/>
    </source>
</evidence>
<keyword evidence="1" id="KW-0560">Oxidoreductase</keyword>
<dbReference type="InterPro" id="IPR036661">
    <property type="entry name" value="Luciferase-like_sf"/>
</dbReference>
<dbReference type="PANTHER" id="PTHR43244">
    <property type="match status" value="1"/>
</dbReference>
<evidence type="ECO:0000313" key="4">
    <source>
        <dbReference type="EMBL" id="TCW23578.1"/>
    </source>
</evidence>